<dbReference type="EMBL" id="JANRMI010000004">
    <property type="protein sequence ID" value="MDG0817647.1"/>
    <property type="molecule type" value="Genomic_DNA"/>
</dbReference>
<proteinExistence type="predicted"/>
<evidence type="ECO:0000313" key="1">
    <source>
        <dbReference type="EMBL" id="MDG0817647.1"/>
    </source>
</evidence>
<dbReference type="InterPro" id="IPR012469">
    <property type="entry name" value="DUF1688"/>
</dbReference>
<dbReference type="PANTHER" id="PTHR31687">
    <property type="match status" value="1"/>
</dbReference>
<gene>
    <name evidence="1" type="ORF">NWE73_14800</name>
</gene>
<reference evidence="1" key="1">
    <citation type="submission" date="2022-08" db="EMBL/GenBank/DDBJ databases">
        <title>Novel Bdellovibrio Species Isolated from Svalbard: Designation Bdellovibrio svalbardensis.</title>
        <authorList>
            <person name="Mitchell R.J."/>
            <person name="Choi S.Y."/>
        </authorList>
    </citation>
    <scope>NUCLEOTIDE SEQUENCE</scope>
    <source>
        <strain evidence="1">PAP01</strain>
    </source>
</reference>
<dbReference type="Pfam" id="PF07958">
    <property type="entry name" value="DUF1688"/>
    <property type="match status" value="1"/>
</dbReference>
<protein>
    <submittedName>
        <fullName evidence="1">URC4/urg3 family protein</fullName>
    </submittedName>
</protein>
<dbReference type="PANTHER" id="PTHR31687:SF3">
    <property type="entry name" value="PROTEIN URG3"/>
    <property type="match status" value="1"/>
</dbReference>
<sequence>MNNQMNNSTTTQAYSAADLDFLLSPLAIRQSAEKILELTQAGQTHFHYHPEQFGPVVDYVIEVIRSNYPALEIPFHSRWGHFRVGDVDRVKVLENKIADLDALEKARTKLDLVITSVLLDAGAGNTWSYKEQGTDKVFSRSEGLGVASFYLFMEGHLSDNKAKPLQATAQGLQNLSAEQLRQAFQVSENNPLIGVEGRLSLLHNLGTTIAQKKDLFPGGRPGSLVDYLHNRYGKKITGPQLLRAVLDGLGEIWPGRVKVAGVNLGDIWSYSKVPGGLAAFHKLSQWMTYSLIEPLLEAGFELVDIEKLTGLAEYRNGGLLLDRGLISLKDANLAKQSHKPESELIIEWRGLTVSLLDRIGEEVRSKLNKSAADFPLAKVLEGGTWWAGRKAAKALRDDSSPPLKIESDGTVF</sequence>
<evidence type="ECO:0000313" key="2">
    <source>
        <dbReference type="Proteomes" id="UP001152321"/>
    </source>
</evidence>
<dbReference type="Proteomes" id="UP001152321">
    <property type="component" value="Unassembled WGS sequence"/>
</dbReference>
<organism evidence="1 2">
    <name type="scientific">Bdellovibrio svalbardensis</name>
    <dbReference type="NCBI Taxonomy" id="2972972"/>
    <lineage>
        <taxon>Bacteria</taxon>
        <taxon>Pseudomonadati</taxon>
        <taxon>Bdellovibrionota</taxon>
        <taxon>Bdellovibrionia</taxon>
        <taxon>Bdellovibrionales</taxon>
        <taxon>Pseudobdellovibrionaceae</taxon>
        <taxon>Bdellovibrio</taxon>
    </lineage>
</organism>
<keyword evidence="2" id="KW-1185">Reference proteome</keyword>
<comment type="caution">
    <text evidence="1">The sequence shown here is derived from an EMBL/GenBank/DDBJ whole genome shotgun (WGS) entry which is preliminary data.</text>
</comment>
<name>A0ABT6DL95_9BACT</name>
<accession>A0ABT6DL95</accession>